<dbReference type="CDD" id="cd07067">
    <property type="entry name" value="HP_PGM_like"/>
    <property type="match status" value="1"/>
</dbReference>
<reference evidence="2" key="1">
    <citation type="journal article" date="2019" name="Int. J. Syst. Evol. Microbiol.">
        <title>The Global Catalogue of Microorganisms (GCM) 10K type strain sequencing project: providing services to taxonomists for standard genome sequencing and annotation.</title>
        <authorList>
            <consortium name="The Broad Institute Genomics Platform"/>
            <consortium name="The Broad Institute Genome Sequencing Center for Infectious Disease"/>
            <person name="Wu L."/>
            <person name="Ma J."/>
        </authorList>
    </citation>
    <scope>NUCLEOTIDE SEQUENCE [LARGE SCALE GENOMIC DNA]</scope>
    <source>
        <strain evidence="2">KCTC 42424</strain>
    </source>
</reference>
<sequence length="159" mass="17156">MKVCIVRHGSAETGVDGDSQRQLTEKGQQQAERAGCWLRGLIEAGAVSAEAQICTSPYRRAIQTAQAIQQATGLTLSQWPQLTPDGDVESLSDLLSRSNSDLVVVSHLPLVGRLAAKLVEGQVFDQPWSPAECWLLEGDIAAAGCMTVTQVWYPALDEH</sequence>
<dbReference type="PANTHER" id="PTHR48100">
    <property type="entry name" value="BROAD-SPECIFICITY PHOSPHATASE YOR283W-RELATED"/>
    <property type="match status" value="1"/>
</dbReference>
<keyword evidence="2" id="KW-1185">Reference proteome</keyword>
<dbReference type="Pfam" id="PF00300">
    <property type="entry name" value="His_Phos_1"/>
    <property type="match status" value="1"/>
</dbReference>
<evidence type="ECO:0000313" key="1">
    <source>
        <dbReference type="EMBL" id="MFC3679972.1"/>
    </source>
</evidence>
<dbReference type="InterPro" id="IPR050275">
    <property type="entry name" value="PGM_Phosphatase"/>
</dbReference>
<dbReference type="RefSeq" id="WP_376865791.1">
    <property type="nucleotide sequence ID" value="NZ_JBHRYB010000005.1"/>
</dbReference>
<dbReference type="InterPro" id="IPR013078">
    <property type="entry name" value="His_Pase_superF_clade-1"/>
</dbReference>
<organism evidence="1 2">
    <name type="scientific">Bacterioplanoides pacificum</name>
    <dbReference type="NCBI Taxonomy" id="1171596"/>
    <lineage>
        <taxon>Bacteria</taxon>
        <taxon>Pseudomonadati</taxon>
        <taxon>Pseudomonadota</taxon>
        <taxon>Gammaproteobacteria</taxon>
        <taxon>Oceanospirillales</taxon>
        <taxon>Oceanospirillaceae</taxon>
        <taxon>Bacterioplanoides</taxon>
    </lineage>
</organism>
<dbReference type="InterPro" id="IPR004449">
    <property type="entry name" value="SixA"/>
</dbReference>
<accession>A0ABV7VSY1</accession>
<evidence type="ECO:0000313" key="2">
    <source>
        <dbReference type="Proteomes" id="UP001595722"/>
    </source>
</evidence>
<dbReference type="InterPro" id="IPR029033">
    <property type="entry name" value="His_PPase_superfam"/>
</dbReference>
<proteinExistence type="predicted"/>
<dbReference type="Proteomes" id="UP001595722">
    <property type="component" value="Unassembled WGS sequence"/>
</dbReference>
<gene>
    <name evidence="1" type="primary">sixA</name>
    <name evidence="1" type="ORF">ACFOMG_07580</name>
</gene>
<protein>
    <submittedName>
        <fullName evidence="1">Phosphohistidine phosphatase SixA</fullName>
    </submittedName>
</protein>
<dbReference type="Gene3D" id="3.40.50.1240">
    <property type="entry name" value="Phosphoglycerate mutase-like"/>
    <property type="match status" value="1"/>
</dbReference>
<dbReference type="NCBIfam" id="TIGR00249">
    <property type="entry name" value="sixA"/>
    <property type="match status" value="1"/>
</dbReference>
<dbReference type="EMBL" id="JBHRYB010000005">
    <property type="protein sequence ID" value="MFC3679972.1"/>
    <property type="molecule type" value="Genomic_DNA"/>
</dbReference>
<comment type="caution">
    <text evidence="1">The sequence shown here is derived from an EMBL/GenBank/DDBJ whole genome shotgun (WGS) entry which is preliminary data.</text>
</comment>
<dbReference type="SUPFAM" id="SSF53254">
    <property type="entry name" value="Phosphoglycerate mutase-like"/>
    <property type="match status" value="1"/>
</dbReference>
<name>A0ABV7VSY1_9GAMM</name>
<dbReference type="SMART" id="SM00855">
    <property type="entry name" value="PGAM"/>
    <property type="match status" value="1"/>
</dbReference>